<dbReference type="InterPro" id="IPR032694">
    <property type="entry name" value="CopC/D"/>
</dbReference>
<organism evidence="8 9">
    <name type="scientific">Pseudomonas sessilinigenes</name>
    <dbReference type="NCBI Taxonomy" id="658629"/>
    <lineage>
        <taxon>Bacteria</taxon>
        <taxon>Pseudomonadati</taxon>
        <taxon>Pseudomonadota</taxon>
        <taxon>Gammaproteobacteria</taxon>
        <taxon>Pseudomonadales</taxon>
        <taxon>Pseudomonadaceae</taxon>
        <taxon>Pseudomonas</taxon>
    </lineage>
</organism>
<feature type="transmembrane region" description="Helical" evidence="6">
    <location>
        <begin position="157"/>
        <end position="177"/>
    </location>
</feature>
<sequence length="306" mass="32942">MDHVLTIALRLALYLDLMLLAGLPLFLLQAPGQLRANWNPRQLKRLLMPCALLGLLLSLIALVRLALELDGQNQLSQLQATTLYMLWTQTAVGQSWILRMAMLLGVLLALILMTRAAYGGLWLLAGCSTTALATLAWNGHGAMSEGPLHYLHLASDILHLWAAGAWFGALLAFVLLLRGNCLVVEDQPHLLASALRGFERAGGLIVLVLLLSGMANHLMISGPVFAPLADSFYGQLLLLKLLLLAAMLGLAALNRFHLTPLLERSTQAGDHAAALVALRRSLGVEASIALAIFALVAWLGTLNPEP</sequence>
<dbReference type="InterPro" id="IPR008457">
    <property type="entry name" value="Cu-R_CopD_dom"/>
</dbReference>
<dbReference type="PANTHER" id="PTHR34820">
    <property type="entry name" value="INNER MEMBRANE PROTEIN YEBZ"/>
    <property type="match status" value="1"/>
</dbReference>
<keyword evidence="9" id="KW-1185">Reference proteome</keyword>
<keyword evidence="4 6" id="KW-1133">Transmembrane helix</keyword>
<evidence type="ECO:0000256" key="1">
    <source>
        <dbReference type="ARBA" id="ARBA00004651"/>
    </source>
</evidence>
<feature type="transmembrane region" description="Helical" evidence="6">
    <location>
        <begin position="96"/>
        <end position="113"/>
    </location>
</feature>
<comment type="similarity">
    <text evidence="6">Belongs to the CopD family.</text>
</comment>
<evidence type="ECO:0000256" key="4">
    <source>
        <dbReference type="ARBA" id="ARBA00022989"/>
    </source>
</evidence>
<comment type="subcellular location">
    <subcellularLocation>
        <location evidence="6">Cell inner membrane</location>
        <topology evidence="6">Multi-pass membrane protein</topology>
    </subcellularLocation>
    <subcellularLocation>
        <location evidence="1">Cell membrane</location>
        <topology evidence="1">Multi-pass membrane protein</topology>
    </subcellularLocation>
</comment>
<feature type="transmembrane region" description="Helical" evidence="6">
    <location>
        <begin position="232"/>
        <end position="253"/>
    </location>
</feature>
<feature type="transmembrane region" description="Helical" evidence="6">
    <location>
        <begin position="198"/>
        <end position="220"/>
    </location>
</feature>
<evidence type="ECO:0000256" key="5">
    <source>
        <dbReference type="ARBA" id="ARBA00023136"/>
    </source>
</evidence>
<gene>
    <name evidence="8" type="primary">copD</name>
    <name evidence="8" type="ORF">KSS89_23560</name>
</gene>
<feature type="transmembrane region" description="Helical" evidence="6">
    <location>
        <begin position="12"/>
        <end position="34"/>
    </location>
</feature>
<accession>A0ABX8MIR5</accession>
<keyword evidence="2 6" id="KW-1003">Cell membrane</keyword>
<protein>
    <recommendedName>
        <fullName evidence="6">Copper resistance protein D</fullName>
    </recommendedName>
</protein>
<dbReference type="InterPro" id="IPR047689">
    <property type="entry name" value="CopD"/>
</dbReference>
<evidence type="ECO:0000313" key="9">
    <source>
        <dbReference type="Proteomes" id="UP000693952"/>
    </source>
</evidence>
<feature type="transmembrane region" description="Helical" evidence="6">
    <location>
        <begin position="120"/>
        <end position="137"/>
    </location>
</feature>
<keyword evidence="6" id="KW-0186">Copper</keyword>
<reference evidence="8" key="1">
    <citation type="submission" date="2021-06" db="EMBL/GenBank/DDBJ databases">
        <title>Updating the genus Pseudomonas: Description of 43 new species and partition of the Pseudomonas putida group.</title>
        <authorList>
            <person name="Girard L."/>
            <person name="Lood C."/>
            <person name="Vandamme P."/>
            <person name="Rokni-Zadeh H."/>
            <person name="van Noort V."/>
            <person name="Hofte M."/>
            <person name="Lavigne R."/>
            <person name="De Mot R."/>
        </authorList>
    </citation>
    <scope>NUCLEOTIDE SEQUENCE</scope>
    <source>
        <strain evidence="8">CMR12a</strain>
    </source>
</reference>
<feature type="domain" description="Copper resistance protein D" evidence="7">
    <location>
        <begin position="194"/>
        <end position="299"/>
    </location>
</feature>
<proteinExistence type="inferred from homology"/>
<dbReference type="PANTHER" id="PTHR34820:SF4">
    <property type="entry name" value="INNER MEMBRANE PROTEIN YEBZ"/>
    <property type="match status" value="1"/>
</dbReference>
<dbReference type="EMBL" id="CP077074">
    <property type="protein sequence ID" value="QXH39187.1"/>
    <property type="molecule type" value="Genomic_DNA"/>
</dbReference>
<evidence type="ECO:0000256" key="6">
    <source>
        <dbReference type="RuleBase" id="RU369037"/>
    </source>
</evidence>
<keyword evidence="3 6" id="KW-0812">Transmembrane</keyword>
<keyword evidence="5 6" id="KW-0472">Membrane</keyword>
<dbReference type="RefSeq" id="WP_124347738.1">
    <property type="nucleotide sequence ID" value="NZ_CP027706.1"/>
</dbReference>
<dbReference type="Proteomes" id="UP000693952">
    <property type="component" value="Chromosome"/>
</dbReference>
<dbReference type="NCBIfam" id="NF033808">
    <property type="entry name" value="copper_CopD"/>
    <property type="match status" value="1"/>
</dbReference>
<feature type="transmembrane region" description="Helical" evidence="6">
    <location>
        <begin position="282"/>
        <end position="300"/>
    </location>
</feature>
<dbReference type="Pfam" id="PF05425">
    <property type="entry name" value="CopD"/>
    <property type="match status" value="1"/>
</dbReference>
<feature type="transmembrane region" description="Helical" evidence="6">
    <location>
        <begin position="46"/>
        <end position="67"/>
    </location>
</feature>
<evidence type="ECO:0000313" key="8">
    <source>
        <dbReference type="EMBL" id="QXH39187.1"/>
    </source>
</evidence>
<evidence type="ECO:0000259" key="7">
    <source>
        <dbReference type="Pfam" id="PF05425"/>
    </source>
</evidence>
<evidence type="ECO:0000256" key="2">
    <source>
        <dbReference type="ARBA" id="ARBA00022475"/>
    </source>
</evidence>
<name>A0ABX8MIR5_9PSED</name>
<evidence type="ECO:0000256" key="3">
    <source>
        <dbReference type="ARBA" id="ARBA00022692"/>
    </source>
</evidence>
<comment type="function">
    <text evidence="6">Involved in copper resistance.</text>
</comment>
<keyword evidence="6" id="KW-0997">Cell inner membrane</keyword>